<dbReference type="SUPFAM" id="SSF88659">
    <property type="entry name" value="Sigma3 and sigma4 domains of RNA polymerase sigma factors"/>
    <property type="match status" value="1"/>
</dbReference>
<dbReference type="RefSeq" id="WP_156635390.1">
    <property type="nucleotide sequence ID" value="NZ_CACRTL010000019.1"/>
</dbReference>
<protein>
    <recommendedName>
        <fullName evidence="2">Sigma-70 family RNA polymerase sigma factor</fullName>
    </recommendedName>
</protein>
<dbReference type="AlphaFoldDB" id="A0A6N3A580"/>
<accession>A0A6N3A580</accession>
<dbReference type="EMBL" id="CACRTL010000019">
    <property type="protein sequence ID" value="VYT84950.1"/>
    <property type="molecule type" value="Genomic_DNA"/>
</dbReference>
<proteinExistence type="predicted"/>
<evidence type="ECO:0000313" key="1">
    <source>
        <dbReference type="EMBL" id="VYT84950.1"/>
    </source>
</evidence>
<reference evidence="1" key="1">
    <citation type="submission" date="2019-11" db="EMBL/GenBank/DDBJ databases">
        <authorList>
            <person name="Feng L."/>
        </authorList>
    </citation>
    <scope>NUCLEOTIDE SEQUENCE</scope>
    <source>
        <strain evidence="1">CramosumLFYP8</strain>
    </source>
</reference>
<name>A0A6N3A580_9FIRM</name>
<evidence type="ECO:0008006" key="2">
    <source>
        <dbReference type="Google" id="ProtNLM"/>
    </source>
</evidence>
<sequence length="137" mass="16488">MDKKYYLFVNGKKVEVSEEIYKVYWQEKNHENYLKQIDRKNHLLLFSSFDQDGHFESNISDDKFDLNKVIQTQMMIEAVRDAISKLTDEERDIITRLYYDEENLRAVAESKKISHPALIKRRNRILGKLKKLLKDFE</sequence>
<dbReference type="Gene3D" id="1.20.140.160">
    <property type="match status" value="1"/>
</dbReference>
<gene>
    <name evidence="1" type="ORF">CRLFYP8_02338</name>
</gene>
<organism evidence="1">
    <name type="scientific">Thomasclavelia ramosa</name>
    <dbReference type="NCBI Taxonomy" id="1547"/>
    <lineage>
        <taxon>Bacteria</taxon>
        <taxon>Bacillati</taxon>
        <taxon>Bacillota</taxon>
        <taxon>Erysipelotrichia</taxon>
        <taxon>Erysipelotrichales</taxon>
        <taxon>Coprobacillaceae</taxon>
        <taxon>Thomasclavelia</taxon>
    </lineage>
</organism>
<dbReference type="InterPro" id="IPR013324">
    <property type="entry name" value="RNA_pol_sigma_r3/r4-like"/>
</dbReference>